<proteinExistence type="predicted"/>
<dbReference type="AlphaFoldDB" id="C6GLS8"/>
<organism evidence="1">
    <name type="scientific">Homo sapiens</name>
    <name type="common">Human</name>
    <dbReference type="NCBI Taxonomy" id="9606"/>
    <lineage>
        <taxon>Eukaryota</taxon>
        <taxon>Metazoa</taxon>
        <taxon>Chordata</taxon>
        <taxon>Craniata</taxon>
        <taxon>Vertebrata</taxon>
        <taxon>Euteleostomi</taxon>
        <taxon>Mammalia</taxon>
        <taxon>Eutheria</taxon>
        <taxon>Euarchontoglires</taxon>
        <taxon>Primates</taxon>
        <taxon>Haplorrhini</taxon>
        <taxon>Catarrhini</taxon>
        <taxon>Hominidae</taxon>
        <taxon>Homo</taxon>
    </lineage>
</organism>
<accession>C6GLS8</accession>
<feature type="non-terminal residue" evidence="1">
    <location>
        <position position="114"/>
    </location>
</feature>
<name>C6GLS8_HUMAN</name>
<dbReference type="EMBL" id="FM207330">
    <property type="protein sequence ID" value="CAR63103.1"/>
    <property type="molecule type" value="Genomic_DNA"/>
</dbReference>
<sequence length="114" mass="13227">MVGVVVYYGWLRGWCGIRNCWFEGGSTSSWFSLGRGVQIWAGKIMHLTRTLCISPVHYTSPPYIMHLTRTLYKGISPVHYTSPPYIMHLPRTLCISPVHYACYWFIEGFNFFLV</sequence>
<reference evidence="1" key="1">
    <citation type="journal article" date="2010" name="PLoS ONE">
        <title>Inheritance of DNA transferred from American trypanosomes to human hosts.</title>
        <authorList>
            <person name="Hecht M.M."/>
            <person name="Nitz N."/>
            <person name="Araujo P.F."/>
            <person name="Sousa A.O."/>
            <person name="Rosa A.D.E. .C."/>
            <person name="Gomes D.A."/>
            <person name="Leonardecz E."/>
            <person name="Teixeira A.R."/>
        </authorList>
    </citation>
    <scope>NUCLEOTIDE SEQUENCE</scope>
    <source>
        <strain evidence="1">Case 1385_27</strain>
    </source>
</reference>
<protein>
    <submittedName>
        <fullName evidence="1">Uncharacterized protein</fullName>
    </submittedName>
</protein>
<evidence type="ECO:0000313" key="1">
    <source>
        <dbReference type="EMBL" id="CAR63103.1"/>
    </source>
</evidence>